<sequence length="66" mass="7635">MGKQAGPPPSHVSFTLFFADRQWHCCTGDFTTRCVATHILVLAQLRNCRPAETWIRSWLFLPSLWM</sequence>
<evidence type="ECO:0000313" key="1">
    <source>
        <dbReference type="EMBL" id="CEL53933.1"/>
    </source>
</evidence>
<keyword evidence="2" id="KW-1185">Reference proteome</keyword>
<dbReference type="AlphaFoldDB" id="A0A0B7FCL7"/>
<name>A0A0B7FCL7_THACB</name>
<evidence type="ECO:0000313" key="2">
    <source>
        <dbReference type="Proteomes" id="UP000059188"/>
    </source>
</evidence>
<gene>
    <name evidence="1" type="ORF">RSOLAG1IB_06715</name>
</gene>
<dbReference type="EMBL" id="LN679113">
    <property type="protein sequence ID" value="CEL53933.1"/>
    <property type="molecule type" value="Genomic_DNA"/>
</dbReference>
<proteinExistence type="predicted"/>
<reference evidence="1 2" key="1">
    <citation type="submission" date="2014-11" db="EMBL/GenBank/DDBJ databases">
        <authorList>
            <person name="Wibberg Daniel"/>
        </authorList>
    </citation>
    <scope>NUCLEOTIDE SEQUENCE [LARGE SCALE GENOMIC DNA]</scope>
    <source>
        <strain evidence="1">Rhizoctonia solani AG1-IB 7/3/14</strain>
    </source>
</reference>
<dbReference type="Proteomes" id="UP000059188">
    <property type="component" value="Unassembled WGS sequence"/>
</dbReference>
<organism evidence="1 2">
    <name type="scientific">Thanatephorus cucumeris (strain AG1-IB / isolate 7/3/14)</name>
    <name type="common">Lettuce bottom rot fungus</name>
    <name type="synonym">Rhizoctonia solani</name>
    <dbReference type="NCBI Taxonomy" id="1108050"/>
    <lineage>
        <taxon>Eukaryota</taxon>
        <taxon>Fungi</taxon>
        <taxon>Dikarya</taxon>
        <taxon>Basidiomycota</taxon>
        <taxon>Agaricomycotina</taxon>
        <taxon>Agaricomycetes</taxon>
        <taxon>Cantharellales</taxon>
        <taxon>Ceratobasidiaceae</taxon>
        <taxon>Rhizoctonia</taxon>
        <taxon>Rhizoctonia solani AG-1</taxon>
    </lineage>
</organism>
<protein>
    <submittedName>
        <fullName evidence="1">Uncharacterized protein</fullName>
    </submittedName>
</protein>
<accession>A0A0B7FCL7</accession>